<dbReference type="SUPFAM" id="SSF51306">
    <property type="entry name" value="LexA/Signal peptidase"/>
    <property type="match status" value="1"/>
</dbReference>
<dbReference type="CDD" id="cd06530">
    <property type="entry name" value="S26_SPase_I"/>
    <property type="match status" value="1"/>
</dbReference>
<dbReference type="InterPro" id="IPR036286">
    <property type="entry name" value="LexA/Signal_pep-like_sf"/>
</dbReference>
<reference evidence="7" key="1">
    <citation type="submission" date="2020-05" db="EMBL/GenBank/DDBJ databases">
        <authorList>
            <person name="Chiriac C."/>
            <person name="Salcher M."/>
            <person name="Ghai R."/>
            <person name="Kavagutti S V."/>
        </authorList>
    </citation>
    <scope>NUCLEOTIDE SEQUENCE</scope>
</reference>
<dbReference type="AlphaFoldDB" id="A0A6J7JG57"/>
<dbReference type="GO" id="GO:0016020">
    <property type="term" value="C:membrane"/>
    <property type="evidence" value="ECO:0007669"/>
    <property type="project" value="UniProtKB-SubCell"/>
</dbReference>
<dbReference type="GO" id="GO:0006465">
    <property type="term" value="P:signal peptide processing"/>
    <property type="evidence" value="ECO:0007669"/>
    <property type="project" value="InterPro"/>
</dbReference>
<dbReference type="GO" id="GO:0004252">
    <property type="term" value="F:serine-type endopeptidase activity"/>
    <property type="evidence" value="ECO:0007669"/>
    <property type="project" value="InterPro"/>
</dbReference>
<keyword evidence="3 6" id="KW-1133">Transmembrane helix</keyword>
<evidence type="ECO:0000256" key="1">
    <source>
        <dbReference type="ARBA" id="ARBA00004370"/>
    </source>
</evidence>
<protein>
    <submittedName>
        <fullName evidence="7">Unannotated protein</fullName>
    </submittedName>
</protein>
<keyword evidence="4 6" id="KW-0472">Membrane</keyword>
<evidence type="ECO:0000313" key="7">
    <source>
        <dbReference type="EMBL" id="CAB4941651.1"/>
    </source>
</evidence>
<dbReference type="NCBIfam" id="TIGR02228">
    <property type="entry name" value="sigpep_I_arch"/>
    <property type="match status" value="1"/>
</dbReference>
<proteinExistence type="predicted"/>
<feature type="transmembrane region" description="Helical" evidence="6">
    <location>
        <begin position="137"/>
        <end position="161"/>
    </location>
</feature>
<sequence length="354" mass="38136">MAAVRHWLSTHGLRSWVLTGLTAALLLGWFQFLAPTAVGGRVSYVLVDGTSMEPMLHTGDLAITEKRAFYSVGDLVLVHVSQDHGVAGAVIHRIASGDAQSGWQTKGDNNSWVDPWTVPNDKVAGAYSFDVPGFGTALSWVAAHPLPFGAILAFLSLLFYIPWRRQHITPGLAAALATAQHESRREGRSIGEYASLSVSALGALACLGLVGMLGMAHALMTPLGLVVGLGLLWTGAIALFLTNRLFDGSGVPEPSHSRYALSGRLWLVADLPSVDEAITPVDSPVALRSIAEKYRLPVLHQVDADTGHQEFLLITEGHGCYSWAADLPAGHPHTHVAPHRHRSRHWPHRPANHH</sequence>
<feature type="transmembrane region" description="Helical" evidence="6">
    <location>
        <begin position="219"/>
        <end position="241"/>
    </location>
</feature>
<name>A0A6J7JG57_9ZZZZ</name>
<organism evidence="7">
    <name type="scientific">freshwater metagenome</name>
    <dbReference type="NCBI Taxonomy" id="449393"/>
    <lineage>
        <taxon>unclassified sequences</taxon>
        <taxon>metagenomes</taxon>
        <taxon>ecological metagenomes</taxon>
    </lineage>
</organism>
<evidence type="ECO:0000256" key="3">
    <source>
        <dbReference type="ARBA" id="ARBA00022989"/>
    </source>
</evidence>
<dbReference type="InterPro" id="IPR001733">
    <property type="entry name" value="Peptidase_S26B"/>
</dbReference>
<evidence type="ECO:0000256" key="5">
    <source>
        <dbReference type="SAM" id="MobiDB-lite"/>
    </source>
</evidence>
<dbReference type="EMBL" id="CAFBNF010000082">
    <property type="protein sequence ID" value="CAB4941651.1"/>
    <property type="molecule type" value="Genomic_DNA"/>
</dbReference>
<evidence type="ECO:0000256" key="4">
    <source>
        <dbReference type="ARBA" id="ARBA00023136"/>
    </source>
</evidence>
<keyword evidence="2 6" id="KW-0812">Transmembrane</keyword>
<comment type="subcellular location">
    <subcellularLocation>
        <location evidence="1">Membrane</location>
    </subcellularLocation>
</comment>
<accession>A0A6J7JG57</accession>
<feature type="transmembrane region" description="Helical" evidence="6">
    <location>
        <begin position="193"/>
        <end position="213"/>
    </location>
</feature>
<gene>
    <name evidence="7" type="ORF">UFOPK3773_00895</name>
</gene>
<dbReference type="InterPro" id="IPR019533">
    <property type="entry name" value="Peptidase_S26"/>
</dbReference>
<evidence type="ECO:0000256" key="6">
    <source>
        <dbReference type="SAM" id="Phobius"/>
    </source>
</evidence>
<feature type="region of interest" description="Disordered" evidence="5">
    <location>
        <begin position="332"/>
        <end position="354"/>
    </location>
</feature>
<evidence type="ECO:0000256" key="2">
    <source>
        <dbReference type="ARBA" id="ARBA00022692"/>
    </source>
</evidence>